<dbReference type="EMBL" id="JARGEI010000023">
    <property type="protein sequence ID" value="KAJ8710241.1"/>
    <property type="molecule type" value="Genomic_DNA"/>
</dbReference>
<proteinExistence type="predicted"/>
<comment type="caution">
    <text evidence="1">The sequence shown here is derived from an EMBL/GenBank/DDBJ whole genome shotgun (WGS) entry which is preliminary data.</text>
</comment>
<reference evidence="1" key="1">
    <citation type="submission" date="2023-03" db="EMBL/GenBank/DDBJ databases">
        <title>Chromosome-level genomes of two armyworms, Mythimna separata and Mythimna loreyi, provide insights into the biosynthesis and reception of sex pheromones.</title>
        <authorList>
            <person name="Zhao H."/>
        </authorList>
    </citation>
    <scope>NUCLEOTIDE SEQUENCE</scope>
    <source>
        <strain evidence="1">BeijingLab</strain>
        <tissue evidence="1">Pupa</tissue>
    </source>
</reference>
<dbReference type="AlphaFoldDB" id="A0AAD8DNB9"/>
<evidence type="ECO:0000313" key="1">
    <source>
        <dbReference type="EMBL" id="KAJ8710241.1"/>
    </source>
</evidence>
<keyword evidence="2" id="KW-1185">Reference proteome</keyword>
<dbReference type="Proteomes" id="UP001231518">
    <property type="component" value="Chromosome 23"/>
</dbReference>
<protein>
    <submittedName>
        <fullName evidence="1">Uncharacterized protein</fullName>
    </submittedName>
</protein>
<gene>
    <name evidence="1" type="ORF">PYW07_009607</name>
</gene>
<name>A0AAD8DNB9_MYTSE</name>
<accession>A0AAD8DNB9</accession>
<evidence type="ECO:0000313" key="2">
    <source>
        <dbReference type="Proteomes" id="UP001231518"/>
    </source>
</evidence>
<organism evidence="1 2">
    <name type="scientific">Mythimna separata</name>
    <name type="common">Oriental armyworm</name>
    <name type="synonym">Pseudaletia separata</name>
    <dbReference type="NCBI Taxonomy" id="271217"/>
    <lineage>
        <taxon>Eukaryota</taxon>
        <taxon>Metazoa</taxon>
        <taxon>Ecdysozoa</taxon>
        <taxon>Arthropoda</taxon>
        <taxon>Hexapoda</taxon>
        <taxon>Insecta</taxon>
        <taxon>Pterygota</taxon>
        <taxon>Neoptera</taxon>
        <taxon>Endopterygota</taxon>
        <taxon>Lepidoptera</taxon>
        <taxon>Glossata</taxon>
        <taxon>Ditrysia</taxon>
        <taxon>Noctuoidea</taxon>
        <taxon>Noctuidae</taxon>
        <taxon>Noctuinae</taxon>
        <taxon>Hadenini</taxon>
        <taxon>Mythimna</taxon>
    </lineage>
</organism>
<sequence length="344" mass="39233">MATKIDAILIKTTEDKAVVTPMLHRDTTPAKKVAKRKMNLNNIINSNKNSRKEDYVNSMISHSKMLKDEEHMRQMEMAEEEHAIKMEIHKESLKNEILQGKILELQELSGDKLSSDESAVQPFIQHFKNKVEELGLLPEQIYNADESGLFWRLLPNKTFVSSTEASAPGRKDGDITQSLKGLNLRDVVFSLAHAWKSVLSNLIQSSWKKLWPTMNDVSDTEETDEWDPEDNVPIVDWLQNLSEKGLETSEENLNSWFEGIEETEQIMTDEEIISEAVQEESFVEILEPPTTTTAVKVKPDNALICFNTCITWAEENGMSAKDIIILRNMREKVFKQGLQVADLN</sequence>